<dbReference type="AlphaFoldDB" id="A0A220VFV1"/>
<evidence type="ECO:0000256" key="3">
    <source>
        <dbReference type="ARBA" id="ARBA00023163"/>
    </source>
</evidence>
<dbReference type="PROSITE" id="PS50932">
    <property type="entry name" value="HTH_LACI_2"/>
    <property type="match status" value="1"/>
</dbReference>
<evidence type="ECO:0000313" key="5">
    <source>
        <dbReference type="EMBL" id="ASK79264.1"/>
    </source>
</evidence>
<reference evidence="5 6" key="1">
    <citation type="journal article" date="2016" name="Int. J. Syst. Evol. Microbiol.">
        <title>Paraphotobacterium marinum gen. nov., sp. nov., a member of the family Vibrionaceae, isolated from surface seawater.</title>
        <authorList>
            <person name="Huang Z."/>
            <person name="Dong C."/>
            <person name="Shao Z."/>
        </authorList>
    </citation>
    <scope>NUCLEOTIDE SEQUENCE [LARGE SCALE GENOMIC DNA]</scope>
    <source>
        <strain evidence="5 6">NSCS20N07D</strain>
    </source>
</reference>
<keyword evidence="6" id="KW-1185">Reference proteome</keyword>
<dbReference type="InterPro" id="IPR046335">
    <property type="entry name" value="LacI/GalR-like_sensor"/>
</dbReference>
<feature type="domain" description="HTH lacI-type" evidence="4">
    <location>
        <begin position="2"/>
        <end position="56"/>
    </location>
</feature>
<dbReference type="Pfam" id="PF13377">
    <property type="entry name" value="Peripla_BP_3"/>
    <property type="match status" value="1"/>
</dbReference>
<dbReference type="CDD" id="cd06270">
    <property type="entry name" value="PBP1_GalS-like"/>
    <property type="match status" value="1"/>
</dbReference>
<dbReference type="SUPFAM" id="SSF53822">
    <property type="entry name" value="Periplasmic binding protein-like I"/>
    <property type="match status" value="1"/>
</dbReference>
<dbReference type="Proteomes" id="UP000242175">
    <property type="component" value="Chromosome small"/>
</dbReference>
<dbReference type="CDD" id="cd01392">
    <property type="entry name" value="HTH_LacI"/>
    <property type="match status" value="1"/>
</dbReference>
<dbReference type="PANTHER" id="PTHR30146:SF109">
    <property type="entry name" value="HTH-TYPE TRANSCRIPTIONAL REGULATOR GALS"/>
    <property type="match status" value="1"/>
</dbReference>
<keyword evidence="2 5" id="KW-0238">DNA-binding</keyword>
<dbReference type="RefSeq" id="WP_089074172.1">
    <property type="nucleotide sequence ID" value="NZ_CBCSAM010000002.1"/>
</dbReference>
<gene>
    <name evidence="5" type="ORF">CF386_09340</name>
</gene>
<organism evidence="5 6">
    <name type="scientific">Paraphotobacterium marinum</name>
    <dbReference type="NCBI Taxonomy" id="1755811"/>
    <lineage>
        <taxon>Bacteria</taxon>
        <taxon>Pseudomonadati</taxon>
        <taxon>Pseudomonadota</taxon>
        <taxon>Gammaproteobacteria</taxon>
        <taxon>Vibrionales</taxon>
        <taxon>Vibrionaceae</taxon>
        <taxon>Paraphotobacterium</taxon>
    </lineage>
</organism>
<evidence type="ECO:0000259" key="4">
    <source>
        <dbReference type="PROSITE" id="PS50932"/>
    </source>
</evidence>
<dbReference type="Gene3D" id="3.40.50.2300">
    <property type="match status" value="2"/>
</dbReference>
<dbReference type="SMART" id="SM00354">
    <property type="entry name" value="HTH_LACI"/>
    <property type="match status" value="1"/>
</dbReference>
<evidence type="ECO:0000256" key="2">
    <source>
        <dbReference type="ARBA" id="ARBA00023125"/>
    </source>
</evidence>
<dbReference type="Gene3D" id="1.10.260.40">
    <property type="entry name" value="lambda repressor-like DNA-binding domains"/>
    <property type="match status" value="1"/>
</dbReference>
<dbReference type="PROSITE" id="PS00356">
    <property type="entry name" value="HTH_LACI_1"/>
    <property type="match status" value="1"/>
</dbReference>
<dbReference type="SUPFAM" id="SSF47413">
    <property type="entry name" value="lambda repressor-like DNA-binding domains"/>
    <property type="match status" value="1"/>
</dbReference>
<evidence type="ECO:0000313" key="6">
    <source>
        <dbReference type="Proteomes" id="UP000242175"/>
    </source>
</evidence>
<dbReference type="GO" id="GO:0003700">
    <property type="term" value="F:DNA-binding transcription factor activity"/>
    <property type="evidence" value="ECO:0007669"/>
    <property type="project" value="TreeGrafter"/>
</dbReference>
<dbReference type="KEGG" id="pmai:CF386_09340"/>
<dbReference type="InterPro" id="IPR028082">
    <property type="entry name" value="Peripla_BP_I"/>
</dbReference>
<dbReference type="GO" id="GO:0000976">
    <property type="term" value="F:transcription cis-regulatory region binding"/>
    <property type="evidence" value="ECO:0007669"/>
    <property type="project" value="TreeGrafter"/>
</dbReference>
<evidence type="ECO:0000256" key="1">
    <source>
        <dbReference type="ARBA" id="ARBA00023015"/>
    </source>
</evidence>
<proteinExistence type="predicted"/>
<name>A0A220VFV1_9GAMM</name>
<dbReference type="Pfam" id="PF00356">
    <property type="entry name" value="LacI"/>
    <property type="match status" value="1"/>
</dbReference>
<dbReference type="OrthoDB" id="9798934at2"/>
<dbReference type="EMBL" id="CP022356">
    <property type="protein sequence ID" value="ASK79264.1"/>
    <property type="molecule type" value="Genomic_DNA"/>
</dbReference>
<protein>
    <submittedName>
        <fullName evidence="5">DNA-binding transcriptional regulator GalS</fullName>
    </submittedName>
</protein>
<dbReference type="InterPro" id="IPR000843">
    <property type="entry name" value="HTH_LacI"/>
</dbReference>
<dbReference type="PANTHER" id="PTHR30146">
    <property type="entry name" value="LACI-RELATED TRANSCRIPTIONAL REPRESSOR"/>
    <property type="match status" value="1"/>
</dbReference>
<sequence>MPNIKDVAQKAGVSIATVSRVLNNKGHVSNLNKQLVEKAIGELDYQPNSSAQALVRKKSKTIGILVRDMSDPFFGQIIKAIDDIAMSYGYDTLIGNGFHERKLEMDVIDFFLRQQCEYFIIHSQGLTDIDLKNISQKVKNLIIINRNVTRLPHQCVYVDQQKGTYLATKYLLSHGHKHIAYLNSLYKTDTSDERKNGYLRAMKEYDITNCIVKKTEPNHYGGVHAMKALLDEKKVSAVICFNDRMATGVISYLHSHNIKIPKQISVIGFDNINLATQVYPKLTTINYPMQQIAEYATKVLLGIPTNKIDFKLDLVHRDSVYALKH</sequence>
<dbReference type="PRINTS" id="PR00036">
    <property type="entry name" value="HTHLACI"/>
</dbReference>
<accession>A0A220VFV1</accession>
<keyword evidence="3" id="KW-0804">Transcription</keyword>
<dbReference type="InterPro" id="IPR010982">
    <property type="entry name" value="Lambda_DNA-bd_dom_sf"/>
</dbReference>
<keyword evidence="1" id="KW-0805">Transcription regulation</keyword>